<feature type="domain" description="Amidohydrolase-related" evidence="4">
    <location>
        <begin position="75"/>
        <end position="369"/>
    </location>
</feature>
<dbReference type="InterPro" id="IPR032465">
    <property type="entry name" value="ACMSD"/>
</dbReference>
<evidence type="ECO:0000259" key="4">
    <source>
        <dbReference type="Pfam" id="PF04909"/>
    </source>
</evidence>
<evidence type="ECO:0000256" key="3">
    <source>
        <dbReference type="RuleBase" id="RU366045"/>
    </source>
</evidence>
<name>A0ABR2UXB8_9PEZI</name>
<protein>
    <submittedName>
        <fullName evidence="5">Amidohydrolase-related domain-containing protein</fullName>
    </submittedName>
</protein>
<dbReference type="PANTHER" id="PTHR21240:SF30">
    <property type="entry name" value="AMIDOHYDROLASE-RELATED DOMAIN-CONTAINING PROTEIN-RELATED"/>
    <property type="match status" value="1"/>
</dbReference>
<keyword evidence="1 3" id="KW-0210">Decarboxylase</keyword>
<evidence type="ECO:0000256" key="2">
    <source>
        <dbReference type="ARBA" id="ARBA00023239"/>
    </source>
</evidence>
<dbReference type="InterPro" id="IPR032466">
    <property type="entry name" value="Metal_Hydrolase"/>
</dbReference>
<dbReference type="Pfam" id="PF04909">
    <property type="entry name" value="Amidohydro_2"/>
    <property type="match status" value="1"/>
</dbReference>
<dbReference type="SUPFAM" id="SSF51556">
    <property type="entry name" value="Metallo-dependent hydrolases"/>
    <property type="match status" value="1"/>
</dbReference>
<accession>A0ABR2UXB8</accession>
<dbReference type="Proteomes" id="UP001408356">
    <property type="component" value="Unassembled WGS sequence"/>
</dbReference>
<dbReference type="Gene3D" id="3.20.20.140">
    <property type="entry name" value="Metal-dependent hydrolases"/>
    <property type="match status" value="1"/>
</dbReference>
<sequence>MEIDRSLYVTTTLDRYTNGSVEVPRFFGKIALEEAVGTKLWDAYGTLPATEQVSGYAGVPFSSSVAADIESRLTDIPARLQSMNDSGIGYVIVSLTSPGIEGVFNATNATKLATEVNDEMYTDYVQAYPDRFGFFATVPMQDPVAAAAELERAVTELGAKGALINGYSQIGTSDNYTVQYLDDDACDPFWAKVAELNVPVWLMCCYNLHPRPPPPSQQLLMSGYPMMAHAAYGFGTETAGHALRLMLSGLFDRYPNIQIILGHCAEALPFLIHRIDTRLAIGIEGADGPYNKTMKYYLRNNFYATLAGVRRLSTVRDTIDEMGEDRVMWSVDYPYESNEDAANWFDYVEGLGVRTKQKLAWENAERVFNITAGLDPYQEYQEFL</sequence>
<evidence type="ECO:0000313" key="6">
    <source>
        <dbReference type="Proteomes" id="UP001408356"/>
    </source>
</evidence>
<dbReference type="InterPro" id="IPR006680">
    <property type="entry name" value="Amidohydro-rel"/>
</dbReference>
<proteinExistence type="inferred from homology"/>
<dbReference type="EMBL" id="JARVKF010000330">
    <property type="protein sequence ID" value="KAK9419317.1"/>
    <property type="molecule type" value="Genomic_DNA"/>
</dbReference>
<comment type="similarity">
    <text evidence="3">Belongs to the metallo-dependent hydrolases superfamily.</text>
</comment>
<gene>
    <name evidence="5" type="ORF">SUNI508_01294</name>
</gene>
<evidence type="ECO:0000313" key="5">
    <source>
        <dbReference type="EMBL" id="KAK9419317.1"/>
    </source>
</evidence>
<reference evidence="5 6" key="1">
    <citation type="journal article" date="2024" name="J. Plant Pathol.">
        <title>Sequence and assembly of the genome of Seiridium unicorne, isolate CBS 538.82, causal agent of cypress canker disease.</title>
        <authorList>
            <person name="Scali E."/>
            <person name="Rocca G.D."/>
            <person name="Danti R."/>
            <person name="Garbelotto M."/>
            <person name="Barberini S."/>
            <person name="Baroncelli R."/>
            <person name="Emiliani G."/>
        </authorList>
    </citation>
    <scope>NUCLEOTIDE SEQUENCE [LARGE SCALE GENOMIC DNA]</scope>
    <source>
        <strain evidence="5 6">BM-138-508</strain>
    </source>
</reference>
<keyword evidence="6" id="KW-1185">Reference proteome</keyword>
<evidence type="ECO:0000256" key="1">
    <source>
        <dbReference type="ARBA" id="ARBA00022793"/>
    </source>
</evidence>
<dbReference type="PANTHER" id="PTHR21240">
    <property type="entry name" value="2-AMINO-3-CARBOXYLMUCONATE-6-SEMIALDEHYDE DECARBOXYLASE"/>
    <property type="match status" value="1"/>
</dbReference>
<comment type="caution">
    <text evidence="5">The sequence shown here is derived from an EMBL/GenBank/DDBJ whole genome shotgun (WGS) entry which is preliminary data.</text>
</comment>
<organism evidence="5 6">
    <name type="scientific">Seiridium unicorne</name>
    <dbReference type="NCBI Taxonomy" id="138068"/>
    <lineage>
        <taxon>Eukaryota</taxon>
        <taxon>Fungi</taxon>
        <taxon>Dikarya</taxon>
        <taxon>Ascomycota</taxon>
        <taxon>Pezizomycotina</taxon>
        <taxon>Sordariomycetes</taxon>
        <taxon>Xylariomycetidae</taxon>
        <taxon>Amphisphaeriales</taxon>
        <taxon>Sporocadaceae</taxon>
        <taxon>Seiridium</taxon>
    </lineage>
</organism>
<keyword evidence="2 3" id="KW-0456">Lyase</keyword>